<keyword evidence="5 11" id="KW-0004">4Fe-4S</keyword>
<dbReference type="InterPro" id="IPR004642">
    <property type="entry name" value="Ser_deHydtase_asu"/>
</dbReference>
<evidence type="ECO:0000256" key="5">
    <source>
        <dbReference type="ARBA" id="ARBA00022485"/>
    </source>
</evidence>
<comment type="catalytic activity">
    <reaction evidence="10 11">
        <text>L-serine = pyruvate + NH4(+)</text>
        <dbReference type="Rhea" id="RHEA:19169"/>
        <dbReference type="ChEBI" id="CHEBI:15361"/>
        <dbReference type="ChEBI" id="CHEBI:28938"/>
        <dbReference type="ChEBI" id="CHEBI:33384"/>
        <dbReference type="EC" id="4.3.1.17"/>
    </reaction>
</comment>
<dbReference type="OrthoDB" id="9805537at2"/>
<keyword evidence="14" id="KW-1185">Reference proteome</keyword>
<dbReference type="RefSeq" id="WP_089746955.1">
    <property type="nucleotide sequence ID" value="NZ_FOGF01000025.1"/>
</dbReference>
<evidence type="ECO:0000313" key="14">
    <source>
        <dbReference type="Proteomes" id="UP000198556"/>
    </source>
</evidence>
<dbReference type="NCBIfam" id="TIGR00718">
    <property type="entry name" value="sda_alpha"/>
    <property type="match status" value="1"/>
</dbReference>
<keyword evidence="7 11" id="KW-0408">Iron</keyword>
<dbReference type="EC" id="4.3.1.17" evidence="11"/>
<accession>A0A1H9M9U1</accession>
<gene>
    <name evidence="13" type="ORF">SAMN05421767_12521</name>
</gene>
<comment type="cofactor">
    <cofactor evidence="1 11">
        <name>[4Fe-4S] cluster</name>
        <dbReference type="ChEBI" id="CHEBI:49883"/>
    </cofactor>
</comment>
<dbReference type="InterPro" id="IPR051318">
    <property type="entry name" value="Fe-S_L-Ser"/>
</dbReference>
<dbReference type="AlphaFoldDB" id="A0A1H9M9U1"/>
<keyword evidence="9 11" id="KW-0456">Lyase</keyword>
<evidence type="ECO:0000256" key="11">
    <source>
        <dbReference type="RuleBase" id="RU366059"/>
    </source>
</evidence>
<dbReference type="Pfam" id="PF03313">
    <property type="entry name" value="SDH_alpha"/>
    <property type="match status" value="1"/>
</dbReference>
<feature type="domain" description="Serine dehydratase-like alpha subunit" evidence="12">
    <location>
        <begin position="15"/>
        <end position="274"/>
    </location>
</feature>
<keyword evidence="4 11" id="KW-0312">Gluconeogenesis</keyword>
<dbReference type="GO" id="GO:0006094">
    <property type="term" value="P:gluconeogenesis"/>
    <property type="evidence" value="ECO:0007669"/>
    <property type="project" value="UniProtKB-KW"/>
</dbReference>
<dbReference type="GO" id="GO:0051539">
    <property type="term" value="F:4 iron, 4 sulfur cluster binding"/>
    <property type="evidence" value="ECO:0007669"/>
    <property type="project" value="UniProtKB-UniRule"/>
</dbReference>
<reference evidence="13 14" key="1">
    <citation type="submission" date="2016-10" db="EMBL/GenBank/DDBJ databases">
        <authorList>
            <person name="de Groot N.N."/>
        </authorList>
    </citation>
    <scope>NUCLEOTIDE SEQUENCE [LARGE SCALE GENOMIC DNA]</scope>
    <source>
        <strain evidence="13 14">DSM 15827</strain>
    </source>
</reference>
<dbReference type="EMBL" id="FOGF01000025">
    <property type="protein sequence ID" value="SER20412.1"/>
    <property type="molecule type" value="Genomic_DNA"/>
</dbReference>
<evidence type="ECO:0000256" key="6">
    <source>
        <dbReference type="ARBA" id="ARBA00022723"/>
    </source>
</evidence>
<dbReference type="Proteomes" id="UP000198556">
    <property type="component" value="Unassembled WGS sequence"/>
</dbReference>
<dbReference type="PANTHER" id="PTHR30182:SF1">
    <property type="entry name" value="L-SERINE DEHYDRATASE 1"/>
    <property type="match status" value="1"/>
</dbReference>
<evidence type="ECO:0000256" key="7">
    <source>
        <dbReference type="ARBA" id="ARBA00023004"/>
    </source>
</evidence>
<dbReference type="InterPro" id="IPR005130">
    <property type="entry name" value="Ser_deHydtase-like_asu"/>
</dbReference>
<protein>
    <recommendedName>
        <fullName evidence="11">L-serine dehydratase</fullName>
        <ecNumber evidence="11">4.3.1.17</ecNumber>
    </recommendedName>
</protein>
<evidence type="ECO:0000259" key="12">
    <source>
        <dbReference type="Pfam" id="PF03313"/>
    </source>
</evidence>
<dbReference type="STRING" id="137733.SAMN05421767_12521"/>
<organism evidence="13 14">
    <name type="scientific">Granulicatella balaenopterae</name>
    <dbReference type="NCBI Taxonomy" id="137733"/>
    <lineage>
        <taxon>Bacteria</taxon>
        <taxon>Bacillati</taxon>
        <taxon>Bacillota</taxon>
        <taxon>Bacilli</taxon>
        <taxon>Lactobacillales</taxon>
        <taxon>Carnobacteriaceae</taxon>
        <taxon>Granulicatella</taxon>
    </lineage>
</organism>
<keyword evidence="8 11" id="KW-0411">Iron-sulfur</keyword>
<evidence type="ECO:0000313" key="13">
    <source>
        <dbReference type="EMBL" id="SER20412.1"/>
    </source>
</evidence>
<evidence type="ECO:0000256" key="2">
    <source>
        <dbReference type="ARBA" id="ARBA00004742"/>
    </source>
</evidence>
<evidence type="ECO:0000256" key="3">
    <source>
        <dbReference type="ARBA" id="ARBA00008636"/>
    </source>
</evidence>
<sequence>MYTSIKEIVLASEQTGKALSELMIEQEMNLTKKSRQEVWQQMEINLQTMKQAIKRSTEGQGVFSPTGLTGGDAVKMKEYREKGKSLSGDAVLAGVQYALGTNEVNASMGIICATPTAGSSGTLPGVIFSISETLHLSHEAQIRFLFTGALFGLIVANNAMIAGAMGGCQAEVGSASAMAAAAAVEAAGGTAQQSSEAFSIALGNLLGLVCDPVAGLVEVPCVKRNAIGSGNALIAADMALAGITNQIPADETIEAMRSIGKQMPRELRETGIGGTAGTRTGLAIKMKIFGNDVSINPEDTY</sequence>
<name>A0A1H9M9U1_9LACT</name>
<evidence type="ECO:0000256" key="9">
    <source>
        <dbReference type="ARBA" id="ARBA00023239"/>
    </source>
</evidence>
<comment type="similarity">
    <text evidence="3 11">Belongs to the iron-sulfur dependent L-serine dehydratase family.</text>
</comment>
<dbReference type="PANTHER" id="PTHR30182">
    <property type="entry name" value="L-SERINE DEHYDRATASE"/>
    <property type="match status" value="1"/>
</dbReference>
<evidence type="ECO:0000256" key="1">
    <source>
        <dbReference type="ARBA" id="ARBA00001966"/>
    </source>
</evidence>
<dbReference type="GO" id="GO:0046872">
    <property type="term" value="F:metal ion binding"/>
    <property type="evidence" value="ECO:0007669"/>
    <property type="project" value="UniProtKB-KW"/>
</dbReference>
<dbReference type="GO" id="GO:0003941">
    <property type="term" value="F:L-serine ammonia-lyase activity"/>
    <property type="evidence" value="ECO:0007669"/>
    <property type="project" value="UniProtKB-UniRule"/>
</dbReference>
<comment type="pathway">
    <text evidence="2">Carbohydrate biosynthesis; gluconeogenesis.</text>
</comment>
<keyword evidence="6 11" id="KW-0479">Metal-binding</keyword>
<evidence type="ECO:0000256" key="8">
    <source>
        <dbReference type="ARBA" id="ARBA00023014"/>
    </source>
</evidence>
<proteinExistence type="inferred from homology"/>
<evidence type="ECO:0000256" key="4">
    <source>
        <dbReference type="ARBA" id="ARBA00022432"/>
    </source>
</evidence>
<evidence type="ECO:0000256" key="10">
    <source>
        <dbReference type="ARBA" id="ARBA00049406"/>
    </source>
</evidence>